<keyword evidence="4" id="KW-1185">Reference proteome</keyword>
<dbReference type="PRINTS" id="PR00702">
    <property type="entry name" value="ACRIFLAVINRP"/>
</dbReference>
<dbReference type="Gene3D" id="3.30.70.1430">
    <property type="entry name" value="Multidrug efflux transporter AcrB pore domain"/>
    <property type="match status" value="2"/>
</dbReference>
<feature type="transmembrane region" description="Helical" evidence="2">
    <location>
        <begin position="970"/>
        <end position="996"/>
    </location>
</feature>
<feature type="region of interest" description="Disordered" evidence="1">
    <location>
        <begin position="999"/>
        <end position="1024"/>
    </location>
</feature>
<protein>
    <submittedName>
        <fullName evidence="3">RND transporter, HAE1/HME family, permease protein</fullName>
    </submittedName>
</protein>
<dbReference type="PANTHER" id="PTHR32063:SF0">
    <property type="entry name" value="SWARMING MOTILITY PROTEIN SWRC"/>
    <property type="match status" value="1"/>
</dbReference>
<dbReference type="Proteomes" id="UP000070483">
    <property type="component" value="Unassembled WGS sequence"/>
</dbReference>
<feature type="transmembrane region" description="Helical" evidence="2">
    <location>
        <begin position="12"/>
        <end position="29"/>
    </location>
</feature>
<sequence length="1024" mass="112333">MTVAEFATKRVVSTTMILIFMVFAGWVAMTGMKQERIPDFDIPIVVINATWTGATAEDVKTQVSKKLEDAALNVDGIKNITTSSSYGSSVVTIEFNYGVDTDIKQVQVQTQIDKIKGQLPDDDNFKDPTVSKMDATGSSNMALMIGITGENKQLITSFVEETLQPRLKRNRGIGNISIMGNATRQIKVWLDPARLKEYNLSAAEIYSKIKAANTVTPAGTITDGTKEFILKVDGELKELDQIQDIIISNQNNQTVRLADVAKVEYGTEDPTSYVTYNGKEMVAVMIQKSKDGNLVEVAKKAKETLKEAKPLFPEGSNYNIIVDNSEKVSESIKNVASSGIQAVIITIIVLFVFLKNLRASLVVGTLIPISAMFTFFLLTTQGITLNMISLMGLSLAVGSLVDNGVVTLDNIFDHIQINKEPADVAAVRGTNEVILPMMASTATSVCVFLPIILFEGITKEVFKSIAFSMMFALSASIIVAMLWVPMASSLFLDVKKISDNAEKAARFNAFRDKYKELVAKVLGNRWKMVIGIVIAFVVVVFGIGKTVKTTFFPTIDDNQYSVVATLATGLDLDVSKDIANKMEAVVKADPATKDINVLASKDAAVINVDVKKDTMKAMNRVREKLKDLPNVTLAVSPQKAGGRSSQKDYSFQIEGDDPQELNRIANAIMADMKSQSWFKDVKSSTEGGYPQAKLEVDRVKAESYGITVTDITQMLFMTASGSANPIDVTQSTETLDVVLELEKNQKNSLNKIMDLEIKTNKGTYVRLGDIATMQYEESASTISTENGTRIVTVGANLDKSKGFNDAATFIQQSFKKANPAEGYKIGVAGQAKNQSEMGGQIMKDLLLAIVLIYTVLAVQLESFILPLMIMTTLPLSMIGVILGLAITRVQLSMFVMIGILMLFGMAVNNAIVMLDFVAGLRKKGWSIHDALVEACGSRLRPILMTTLTTVLGWLPMVFSSKGSSGYYQGMAIAVMFGLSFCTVLTLFFTPVLYSLVEERKERKQKEREERRRQEKEEERKGYAK</sequence>
<dbReference type="Gene3D" id="3.30.70.1440">
    <property type="entry name" value="Multidrug efflux transporter AcrB pore domain"/>
    <property type="match status" value="1"/>
</dbReference>
<feature type="transmembrane region" description="Helical" evidence="2">
    <location>
        <begin position="526"/>
        <end position="544"/>
    </location>
</feature>
<feature type="transmembrane region" description="Helical" evidence="2">
    <location>
        <begin position="335"/>
        <end position="354"/>
    </location>
</feature>
<reference evidence="4" key="1">
    <citation type="submission" date="2016-01" db="EMBL/GenBank/DDBJ databases">
        <authorList>
            <person name="Mitreva M."/>
            <person name="Pepin K.H."/>
            <person name="Mihindukulasuriya K.A."/>
            <person name="Fulton R."/>
            <person name="Fronick C."/>
            <person name="O'Laughlin M."/>
            <person name="Miner T."/>
            <person name="Herter B."/>
            <person name="Rosa B.A."/>
            <person name="Cordes M."/>
            <person name="Tomlinson C."/>
            <person name="Wollam A."/>
            <person name="Palsikar V.B."/>
            <person name="Mardis E.R."/>
            <person name="Wilson R.K."/>
        </authorList>
    </citation>
    <scope>NUCLEOTIDE SEQUENCE [LARGE SCALE GENOMIC DNA]</scope>
    <source>
        <strain evidence="4">KA00185</strain>
    </source>
</reference>
<dbReference type="PATRIC" id="fig|157687.3.peg.1431"/>
<dbReference type="PANTHER" id="PTHR32063">
    <property type="match status" value="1"/>
</dbReference>
<dbReference type="GO" id="GO:0005886">
    <property type="term" value="C:plasma membrane"/>
    <property type="evidence" value="ECO:0007669"/>
    <property type="project" value="TreeGrafter"/>
</dbReference>
<dbReference type="SUPFAM" id="SSF82866">
    <property type="entry name" value="Multidrug efflux transporter AcrB transmembrane domain"/>
    <property type="match status" value="2"/>
</dbReference>
<feature type="transmembrane region" description="Helical" evidence="2">
    <location>
        <begin position="360"/>
        <end position="378"/>
    </location>
</feature>
<name>A0A134A9H4_9FUSO</name>
<dbReference type="Gene3D" id="3.30.2090.10">
    <property type="entry name" value="Multidrug efflux transporter AcrB TolC docking domain, DN and DC subdomains"/>
    <property type="match status" value="2"/>
</dbReference>
<feature type="transmembrane region" description="Helical" evidence="2">
    <location>
        <begin position="889"/>
        <end position="918"/>
    </location>
</feature>
<gene>
    <name evidence="3" type="ORF">HMPREF3180_01437</name>
</gene>
<feature type="transmembrane region" description="Helical" evidence="2">
    <location>
        <begin position="465"/>
        <end position="484"/>
    </location>
</feature>
<dbReference type="Gene3D" id="3.30.70.1320">
    <property type="entry name" value="Multidrug efflux transporter AcrB pore domain like"/>
    <property type="match status" value="1"/>
</dbReference>
<dbReference type="InterPro" id="IPR001036">
    <property type="entry name" value="Acrflvin-R"/>
</dbReference>
<dbReference type="AlphaFoldDB" id="A0A134A9H4"/>
<comment type="caution">
    <text evidence="3">The sequence shown here is derived from an EMBL/GenBank/DDBJ whole genome shotgun (WGS) entry which is preliminary data.</text>
</comment>
<dbReference type="InterPro" id="IPR027463">
    <property type="entry name" value="AcrB_DN_DC_subdom"/>
</dbReference>
<dbReference type="GO" id="GO:0042910">
    <property type="term" value="F:xenobiotic transmembrane transporter activity"/>
    <property type="evidence" value="ECO:0007669"/>
    <property type="project" value="TreeGrafter"/>
</dbReference>
<dbReference type="SUPFAM" id="SSF82693">
    <property type="entry name" value="Multidrug efflux transporter AcrB pore domain, PN1, PN2, PC1 and PC2 subdomains"/>
    <property type="match status" value="2"/>
</dbReference>
<feature type="transmembrane region" description="Helical" evidence="2">
    <location>
        <begin position="433"/>
        <end position="453"/>
    </location>
</feature>
<evidence type="ECO:0000313" key="4">
    <source>
        <dbReference type="Proteomes" id="UP000070483"/>
    </source>
</evidence>
<evidence type="ECO:0000313" key="3">
    <source>
        <dbReference type="EMBL" id="KXB64366.1"/>
    </source>
</evidence>
<dbReference type="SUPFAM" id="SSF82714">
    <property type="entry name" value="Multidrug efflux transporter AcrB TolC docking domain, DN and DC subdomains"/>
    <property type="match status" value="2"/>
</dbReference>
<dbReference type="OrthoDB" id="9757876at2"/>
<keyword evidence="2" id="KW-0812">Transmembrane</keyword>
<keyword evidence="2" id="KW-0472">Membrane</keyword>
<accession>A0A134A9H4</accession>
<evidence type="ECO:0000256" key="2">
    <source>
        <dbReference type="SAM" id="Phobius"/>
    </source>
</evidence>
<dbReference type="Gene3D" id="1.20.1640.10">
    <property type="entry name" value="Multidrug efflux transporter AcrB transmembrane domain"/>
    <property type="match status" value="2"/>
</dbReference>
<feature type="transmembrane region" description="Helical" evidence="2">
    <location>
        <begin position="845"/>
        <end position="869"/>
    </location>
</feature>
<evidence type="ECO:0000256" key="1">
    <source>
        <dbReference type="SAM" id="MobiDB-lite"/>
    </source>
</evidence>
<keyword evidence="2" id="KW-1133">Transmembrane helix</keyword>
<dbReference type="EMBL" id="LSDD01000102">
    <property type="protein sequence ID" value="KXB64366.1"/>
    <property type="molecule type" value="Genomic_DNA"/>
</dbReference>
<dbReference type="Pfam" id="PF00873">
    <property type="entry name" value="ACR_tran"/>
    <property type="match status" value="1"/>
</dbReference>
<dbReference type="RefSeq" id="WP_060918115.1">
    <property type="nucleotide sequence ID" value="NZ_KQ960082.1"/>
</dbReference>
<organism evidence="3 4">
    <name type="scientific">Leptotrichia wadei</name>
    <dbReference type="NCBI Taxonomy" id="157687"/>
    <lineage>
        <taxon>Bacteria</taxon>
        <taxon>Fusobacteriati</taxon>
        <taxon>Fusobacteriota</taxon>
        <taxon>Fusobacteriia</taxon>
        <taxon>Fusobacteriales</taxon>
        <taxon>Leptotrichiaceae</taxon>
        <taxon>Leptotrichia</taxon>
    </lineage>
</organism>
<dbReference type="STRING" id="157687.HMPREF3180_01437"/>
<proteinExistence type="predicted"/>